<dbReference type="Proteomes" id="UP000831113">
    <property type="component" value="Chromosome"/>
</dbReference>
<evidence type="ECO:0000313" key="4">
    <source>
        <dbReference type="EMBL" id="UOG75339.1"/>
    </source>
</evidence>
<feature type="compositionally biased region" description="Acidic residues" evidence="1">
    <location>
        <begin position="156"/>
        <end position="168"/>
    </location>
</feature>
<feature type="chain" id="PRO_5047468932" evidence="3">
    <location>
        <begin position="25"/>
        <end position="501"/>
    </location>
</feature>
<protein>
    <submittedName>
        <fullName evidence="4">Uncharacterized protein</fullName>
    </submittedName>
</protein>
<proteinExistence type="predicted"/>
<keyword evidence="2" id="KW-0812">Transmembrane</keyword>
<evidence type="ECO:0000256" key="2">
    <source>
        <dbReference type="SAM" id="Phobius"/>
    </source>
</evidence>
<accession>A0ABY4D0G0</accession>
<gene>
    <name evidence="4" type="ORF">MTX78_01785</name>
</gene>
<evidence type="ECO:0000256" key="1">
    <source>
        <dbReference type="SAM" id="MobiDB-lite"/>
    </source>
</evidence>
<evidence type="ECO:0000313" key="5">
    <source>
        <dbReference type="Proteomes" id="UP000831113"/>
    </source>
</evidence>
<organism evidence="4 5">
    <name type="scientific">Hymenobacter tibetensis</name>
    <dbReference type="NCBI Taxonomy" id="497967"/>
    <lineage>
        <taxon>Bacteria</taxon>
        <taxon>Pseudomonadati</taxon>
        <taxon>Bacteroidota</taxon>
        <taxon>Cytophagia</taxon>
        <taxon>Cytophagales</taxon>
        <taxon>Hymenobacteraceae</taxon>
        <taxon>Hymenobacter</taxon>
    </lineage>
</organism>
<name>A0ABY4D0G0_9BACT</name>
<feature type="region of interest" description="Disordered" evidence="1">
    <location>
        <begin position="156"/>
        <end position="188"/>
    </location>
</feature>
<feature type="transmembrane region" description="Helical" evidence="2">
    <location>
        <begin position="202"/>
        <end position="221"/>
    </location>
</feature>
<sequence length="501" mass="53797">MIGTFRRALAVLGGLLAVLNAAFAQTPLGQPSFDEQKVQVWCATAKFVYEDNGRPNLKSTLRCGGTLKEFENSIKADSQRVFSALYQPLEGRGIIYKGLGSNPSRLQKLKTEIINRLKSSPARRASPARMQRLAALETSLTNYVDNGTPIGDQAEELAEENPDEEAATEEVPVPGDAGLSEAGVAQAQDTARGSGDSLMNRFFAPLALIVALLSLVLYMLMRRNLAVFQKELVASMTQRQDEIMAARPTPTPAAAPAASAQSLSPELHRQIEQLVQQRLEAELAKHAPLAAPVAAVAQPLASTEVPPAAAPPLEVPRVIAQPVAVVAPAPSTPEFTTAVPATATIQDTPIPMTEVPGPPVVIPAGSPASALREDFESVVPAVQVPGPAEEPVAESFVRYSPAFRANTFQAEEFTEELQPDSVYEIYLDMQWPELATFQVSPAPSVQAYLLQDAPPDLLAAACEYEQPAGLVTQVITVEEGILRKVEGVWQVEQKALVQFEE</sequence>
<keyword evidence="3" id="KW-0732">Signal</keyword>
<keyword evidence="2" id="KW-0472">Membrane</keyword>
<evidence type="ECO:0000256" key="3">
    <source>
        <dbReference type="SAM" id="SignalP"/>
    </source>
</evidence>
<keyword evidence="5" id="KW-1185">Reference proteome</keyword>
<keyword evidence="2" id="KW-1133">Transmembrane helix</keyword>
<reference evidence="4 5" key="1">
    <citation type="submission" date="2022-03" db="EMBL/GenBank/DDBJ databases">
        <title>Hymenobactersp. isolated from the air.</title>
        <authorList>
            <person name="Won M."/>
            <person name="Kwon S.-W."/>
        </authorList>
    </citation>
    <scope>NUCLEOTIDE SEQUENCE [LARGE SCALE GENOMIC DNA]</scope>
    <source>
        <strain evidence="4 5">KACC 21982</strain>
    </source>
</reference>
<dbReference type="RefSeq" id="WP_243799368.1">
    <property type="nucleotide sequence ID" value="NZ_CP094669.1"/>
</dbReference>
<feature type="signal peptide" evidence="3">
    <location>
        <begin position="1"/>
        <end position="24"/>
    </location>
</feature>
<dbReference type="EMBL" id="CP094669">
    <property type="protein sequence ID" value="UOG75339.1"/>
    <property type="molecule type" value="Genomic_DNA"/>
</dbReference>